<dbReference type="OrthoDB" id="494673at2759"/>
<keyword evidence="2" id="KW-0472">Membrane</keyword>
<accession>A0A9Q1C2F8</accession>
<evidence type="ECO:0000256" key="1">
    <source>
        <dbReference type="SAM" id="MobiDB-lite"/>
    </source>
</evidence>
<sequence length="413" mass="47141">MEASGSFSCVIRDVTPDVRLKVITNSTELNIYFQKESIITTDGVSNVTLQSNFTTESGLSKCNGEFMVTCKAIDRGPPSIQIGSTARLGILIACEKPLSIEEKVWLAAITLFPFLWVFTLVVVCYVNKKNIFRVCRHERDYSPYNPEKIRQSLLNSTRRMSLTIRPRRVEDIDGERNDKSIAYVYFIDDRSCYAVSAKSPHKSIKLVLEKKKSRTNEQAASELERTSAMKQEDIELSVLETIQDSSVHDSLVQDSSVQDSSTPEKRDIQQQSSVTDNSMMDSVTELDRKASTSSNETLDDSLEWCRCGKCQELPEKHKVCCRRTYGECVTDDPLFYQLVTDRNTLQAAMIQWNDDQVASRFEAMAYKEYIYWQMGVTQNYSKVIIPLCVVKKVQSRYPKDSYGHLQKFLSLKI</sequence>
<dbReference type="InterPro" id="IPR046815">
    <property type="entry name" value="P2RX7_C"/>
</dbReference>
<dbReference type="PANTHER" id="PTHR36981:SF3">
    <property type="entry name" value="UBIQUITIN-LIKE PROTEASE FAMILY PROFILE DOMAIN-CONTAINING PROTEIN"/>
    <property type="match status" value="1"/>
</dbReference>
<feature type="domain" description="P2X purinoreceptor 7 intracellular" evidence="3">
    <location>
        <begin position="244"/>
        <end position="400"/>
    </location>
</feature>
<feature type="compositionally biased region" description="Polar residues" evidence="1">
    <location>
        <begin position="269"/>
        <end position="281"/>
    </location>
</feature>
<gene>
    <name evidence="4" type="ORF">HOLleu_17972</name>
</gene>
<dbReference type="Pfam" id="PF20478">
    <property type="entry name" value="P2RX7_C"/>
    <property type="match status" value="1"/>
</dbReference>
<dbReference type="PANTHER" id="PTHR36981">
    <property type="entry name" value="ZGC:195170"/>
    <property type="match status" value="1"/>
</dbReference>
<evidence type="ECO:0000313" key="5">
    <source>
        <dbReference type="Proteomes" id="UP001152320"/>
    </source>
</evidence>
<feature type="compositionally biased region" description="Low complexity" evidence="1">
    <location>
        <begin position="247"/>
        <end position="261"/>
    </location>
</feature>
<protein>
    <submittedName>
        <fullName evidence="4">P2X purinoceptor 7</fullName>
    </submittedName>
</protein>
<reference evidence="4" key="1">
    <citation type="submission" date="2021-10" db="EMBL/GenBank/DDBJ databases">
        <title>Tropical sea cucumber genome reveals ecological adaptation and Cuvierian tubules defense mechanism.</title>
        <authorList>
            <person name="Chen T."/>
        </authorList>
    </citation>
    <scope>NUCLEOTIDE SEQUENCE</scope>
    <source>
        <strain evidence="4">Nanhai2018</strain>
        <tissue evidence="4">Muscle</tissue>
    </source>
</reference>
<name>A0A9Q1C2F8_HOLLE</name>
<proteinExistence type="predicted"/>
<evidence type="ECO:0000313" key="4">
    <source>
        <dbReference type="EMBL" id="KAJ8037210.1"/>
    </source>
</evidence>
<organism evidence="4 5">
    <name type="scientific">Holothuria leucospilota</name>
    <name type="common">Black long sea cucumber</name>
    <name type="synonym">Mertensiothuria leucospilota</name>
    <dbReference type="NCBI Taxonomy" id="206669"/>
    <lineage>
        <taxon>Eukaryota</taxon>
        <taxon>Metazoa</taxon>
        <taxon>Echinodermata</taxon>
        <taxon>Eleutherozoa</taxon>
        <taxon>Echinozoa</taxon>
        <taxon>Holothuroidea</taxon>
        <taxon>Aspidochirotacea</taxon>
        <taxon>Aspidochirotida</taxon>
        <taxon>Holothuriidae</taxon>
        <taxon>Holothuria</taxon>
    </lineage>
</organism>
<keyword evidence="2" id="KW-0812">Transmembrane</keyword>
<dbReference type="Proteomes" id="UP001152320">
    <property type="component" value="Chromosome 8"/>
</dbReference>
<dbReference type="AlphaFoldDB" id="A0A9Q1C2F8"/>
<evidence type="ECO:0000256" key="2">
    <source>
        <dbReference type="SAM" id="Phobius"/>
    </source>
</evidence>
<evidence type="ECO:0000259" key="3">
    <source>
        <dbReference type="Pfam" id="PF20478"/>
    </source>
</evidence>
<feature type="region of interest" description="Disordered" evidence="1">
    <location>
        <begin position="247"/>
        <end position="294"/>
    </location>
</feature>
<dbReference type="EMBL" id="JAIZAY010000008">
    <property type="protein sequence ID" value="KAJ8037210.1"/>
    <property type="molecule type" value="Genomic_DNA"/>
</dbReference>
<feature type="transmembrane region" description="Helical" evidence="2">
    <location>
        <begin position="104"/>
        <end position="126"/>
    </location>
</feature>
<keyword evidence="5" id="KW-1185">Reference proteome</keyword>
<keyword evidence="2" id="KW-1133">Transmembrane helix</keyword>
<comment type="caution">
    <text evidence="4">The sequence shown here is derived from an EMBL/GenBank/DDBJ whole genome shotgun (WGS) entry which is preliminary data.</text>
</comment>